<feature type="compositionally biased region" description="Basic residues" evidence="1">
    <location>
        <begin position="171"/>
        <end position="182"/>
    </location>
</feature>
<feature type="compositionally biased region" description="Basic and acidic residues" evidence="1">
    <location>
        <begin position="2752"/>
        <end position="2768"/>
    </location>
</feature>
<feature type="region of interest" description="Disordered" evidence="1">
    <location>
        <begin position="2522"/>
        <end position="2553"/>
    </location>
</feature>
<feature type="compositionally biased region" description="Basic and acidic residues" evidence="1">
    <location>
        <begin position="2066"/>
        <end position="2084"/>
    </location>
</feature>
<keyword evidence="3" id="KW-1185">Reference proteome</keyword>
<organism evidence="2 3">
    <name type="scientific">Clarias magur</name>
    <name type="common">Asian catfish</name>
    <name type="synonym">Macropteronotus magur</name>
    <dbReference type="NCBI Taxonomy" id="1594786"/>
    <lineage>
        <taxon>Eukaryota</taxon>
        <taxon>Metazoa</taxon>
        <taxon>Chordata</taxon>
        <taxon>Craniata</taxon>
        <taxon>Vertebrata</taxon>
        <taxon>Euteleostomi</taxon>
        <taxon>Actinopterygii</taxon>
        <taxon>Neopterygii</taxon>
        <taxon>Teleostei</taxon>
        <taxon>Ostariophysi</taxon>
        <taxon>Siluriformes</taxon>
        <taxon>Clariidae</taxon>
        <taxon>Clarias</taxon>
    </lineage>
</organism>
<feature type="region of interest" description="Disordered" evidence="1">
    <location>
        <begin position="1858"/>
        <end position="1904"/>
    </location>
</feature>
<feature type="compositionally biased region" description="Basic and acidic residues" evidence="1">
    <location>
        <begin position="2900"/>
        <end position="2921"/>
    </location>
</feature>
<feature type="compositionally biased region" description="Basic and acidic residues" evidence="1">
    <location>
        <begin position="487"/>
        <end position="506"/>
    </location>
</feature>
<feature type="compositionally biased region" description="Basic and acidic residues" evidence="1">
    <location>
        <begin position="3014"/>
        <end position="3031"/>
    </location>
</feature>
<feature type="region of interest" description="Disordered" evidence="1">
    <location>
        <begin position="761"/>
        <end position="780"/>
    </location>
</feature>
<dbReference type="OrthoDB" id="8961653at2759"/>
<feature type="compositionally biased region" description="Basic and acidic residues" evidence="1">
    <location>
        <begin position="2177"/>
        <end position="2193"/>
    </location>
</feature>
<feature type="region of interest" description="Disordered" evidence="1">
    <location>
        <begin position="1804"/>
        <end position="1838"/>
    </location>
</feature>
<protein>
    <submittedName>
        <fullName evidence="2">Ankyrin-2-like isoform X5</fullName>
    </submittedName>
</protein>
<feature type="region of interest" description="Disordered" evidence="1">
    <location>
        <begin position="2235"/>
        <end position="2259"/>
    </location>
</feature>
<feature type="non-terminal residue" evidence="2">
    <location>
        <position position="3138"/>
    </location>
</feature>
<feature type="compositionally biased region" description="Polar residues" evidence="1">
    <location>
        <begin position="663"/>
        <end position="675"/>
    </location>
</feature>
<feature type="region of interest" description="Disordered" evidence="1">
    <location>
        <begin position="1280"/>
        <end position="1312"/>
    </location>
</feature>
<feature type="compositionally biased region" description="Basic and acidic residues" evidence="1">
    <location>
        <begin position="1888"/>
        <end position="1904"/>
    </location>
</feature>
<feature type="compositionally biased region" description="Basic and acidic residues" evidence="1">
    <location>
        <begin position="1108"/>
        <end position="1137"/>
    </location>
</feature>
<feature type="compositionally biased region" description="Basic and acidic residues" evidence="1">
    <location>
        <begin position="1824"/>
        <end position="1838"/>
    </location>
</feature>
<feature type="region of interest" description="Disordered" evidence="1">
    <location>
        <begin position="468"/>
        <end position="506"/>
    </location>
</feature>
<dbReference type="EMBL" id="QNUK01000890">
    <property type="protein sequence ID" value="KAF5888939.1"/>
    <property type="molecule type" value="Genomic_DNA"/>
</dbReference>
<sequence>MVHDPATLASPDLLSDVSDMKQDLIKISGFLSNEVSESSLVDGLKYCIDKEDEEEEPFDIVEKVKEDLEKVGMILNVGDIGKDTENSKFSDKLAAEEKIEVIEPVLREVRVTRATDCRSAPQKDASELVSHLSKDLESYLQDLPVIAQSVHEQNTIEETFTEVVLPRKRHPPRIKKPARKKLKDRDAVSCSSEDELERMSSEESLDGDTLLGDTEIGVPPVSPKVVETPIGSIKDRVKALQKKVEEEEKEESVKVREGRRVTAAQRKDFLTMRDEEEHHTPSPKSPKSPRSQTERIEHSMSVKELMKAFQTGQDPSKSKSGLFEHKVITTVVVTSATEVSKETTNAQISALPSSKIKPLAEEIWSQRITEESSQIIHEQSIHEQAIRTSEDPSVSRLHSESMLISVREEPCKTSNEHRIQHGEQGEASDMTHKKEMFFSEENECSKGLDEDEIQAKDSRVTLKVWHEEHEEHEEQKSPTILHTQSSSHERRTSEEPQISPDRRPSEDFSAVIKEELEESPEYQLFIQAAGSSPVSYKSYRETRIIQDADQVKHSAVEHHSYKLKPAVRFAPSVVRSEKFISTIIHDEERNEKLNWNVQAGEESTEVTYRSRAPRTSLEDETYDKLKQTREISPGKIILSEQNVKTLTETEDAPEEESAIQLAYTESESPTKSPVQTEEAKENVQQDQDMVQGSFFHEDIKGPVHMELEFISPTDIESHVQTEKQISLKAESDQLNQDVSSNKISLIEAAVESLVESEDFQKSQQRLTAAHGLDDAKPGPQINSPEMIPDKGDLTSHMSPDLMQESSTEIKSAVQSELKETHLHETEKEFQHVYITTVETMTVTETQAQEVEMGSTVESDILDQSLDSYKVPVSEESKQNRGLYEGSPEVQEIQKMVDSTAYPAFTDDLQYVSGPELVCKSDSQEVTTPGKEEFSTHMSSDLVQVSSREIKSPVQSESRALHETEDQEHVYKTTVERESLFEIQTQIQTGEEIGVHVRDDSPVQGLDETYQTYAVIVSKQTTDLDNFTEETAESEEYQQSQQRLYSYEAPLSEDSKEIREIYEISSEVQEMQQIPHSTSFTSSPEVLDDLQYVKDYPEHQDSQEMTTPYDKHFSTHRSPDSVQVEERRALHETEEDQEHVYKTTVERVSLSEIQTDIQKQEEIGVYAEDDSPCQGLDETYQEDALIDAKQTRDLDISAEETAESEEYQQIQERLYNYEAPVPDESKQIIELHESSSEVQEIQEMLYSTSRPALADDHVTSDSELVCKSDPQEMMITGEEDLFTHSPPDSVLVSSKSPVQPERKALHETEEDQEHVYKTTVERVSLSEIQTDIQKQEEIGVYAEDDSPCQGLDETYQEDALIDAKQTRDLDISAEETAESEEYQQIQERLYNYEAPVPDESKQIIELHESSSEVQEIQEMLYSTSRPALADDHVTSDSELVCKSDPQEMMITGEEDLFTHSPPDSVLVSSKSPVQPERKALHETEEDQEHVYKTTVERVSLSEIQTDIQKQEEIGVYAEDDSPCQGLDETYQEDALIDAKQTRDLDISAEETAESEEYHQIQERLYNYEAPVPDESKQIIELHESSSEVQEIQEMLYSTSRPGLADDHVTSDSELVCKSDPQEMMITGEEDLFTHSPPDSVLVSSKSPVQPERKALHETEEDQEHVYKTTVERVSLSEIHTQIQTEEEIVIHVGDDSPYQGLDETYQEDALTDAKQTRDLDLSSEETAKSEEYQQIQERLYNYEAPVPEESKQIIELHESSPEVQEIQQMLYSTSRPGLADDHVTSDPELVCKSDPQEMAITGEEDFFTHSPPGSVLVSSKSPVQTERKALHETEEDQEHVYKTTVERVSLSEIHTQIQTEEEIGIHVGDDSPYQGLDETYQEDALTDAKQTRDLDLSSEETAKSEEYQQIQERLYNYKAPVPEESKQIVKLHESSSEVQEIQQMLYSTSRPALAGDHVTSDSELVCKSDPQEMAITGEEDFFTHSPPDSVLVSSREIKGPVQSKRKALHDTEEDQEHVYKTTVERVSLSEIHTQVQTEEEIGIHVGDDSPYQGLDETYQEDALTDAKQTRDLDLSSEETAKSEEYHQIQERLYNYEAPVPEESKQIIELYESSPEVQEIQQMLYSTSRPGLADDHVTSDPELVCKSDPQEMAITGEEYFFTHSPPGSVLVSSKSPVQTERKALHETEEDQEHVYKTTVERVSEIQTQIQTEEEMGSHVGDDSPYQGLDETYQEYTLTDAKQTRDLEISSEEPAESEEHQEIRQSLYNYEAPVPEESKQIIELHKSSSEVQEIQEMLYSTSRPALADEHVTSDPEIVCKSDPQEMMVTGEEFFSTHRPPDSVLVSPREIKSSVQSERKALHDTEEDQEHVYKTTVERVSLSEIHTQIQTEDEIGVVADASPVQRLDETYQTYAVIDSKQTTDLDNFTEETAESEEYQQSQKSLYSYEAPLSEDSKEIREIYEISSEVQEMQQIPHSTSFTSSPEVLDDLQYVKDYPEYVHKSDLQEITPGEDVMTKAMLIQSEDNFALSSETPDAEEPSVPFQQSQEENDEEDQEINEMKKLFTPEEKMFKMAAKIRVFDEIEKETKTRKVRFDFSTSSQDRDDEVRENEDLQSCDESPLDYEEEDRTQECGSTMWSSYPDSEYCDTSLTEVPQEELSESQTSALSSNHEYGASDIGELKMESLPMQIYIDKKLLSHEDFSPECLIKENNADTFVALPEDSAAMLVGNSDIEHHGVDEKTGEMLWPQCPVNDGKAMEEQPHPYGYEEVHGGKSQSISEEFQGDLVPWSVDVKDDEEHTSDTRSPQSTPEMPPARTENGQPNPFLFQEGKLFEMTRGGAIDMSRRSMEEDLDAFVFFPISENPAEDGACEQVSQSATEFSTSLQTSLDIKCVELPQDVFDPSDEARDSESHSDSESPKEEKEFDSSIADIDTATSTVTRSIYSEQDMESSDSSAEEDQHSVVEMPTPTQDDFMIPSGETLQISSHWSPSSPRGPVAEPESRKPKSRIPVKVTSFDNDLGKGESTEQNQRPKSETDICFSNLMSGIHSHPVKPTTPVSKIPVSVEHILSGTLHSGQTHEDGDEMSPDDKDSPQTVLDGDSRSKLFQTRSVGEDIFETRPNWEDCVETQMQRLSDSSSPDQSK</sequence>
<feature type="compositionally biased region" description="Basic and acidic residues" evidence="1">
    <location>
        <begin position="1474"/>
        <end position="1487"/>
    </location>
</feature>
<feature type="region of interest" description="Disordered" evidence="1">
    <location>
        <begin position="2750"/>
        <end position="2775"/>
    </location>
</feature>
<feature type="region of interest" description="Disordered" evidence="1">
    <location>
        <begin position="1977"/>
        <end position="2015"/>
    </location>
</feature>
<reference evidence="2" key="1">
    <citation type="submission" date="2020-07" db="EMBL/GenBank/DDBJ databases">
        <title>Clarias magur genome sequencing, assembly and annotation.</title>
        <authorList>
            <person name="Kushwaha B."/>
            <person name="Kumar R."/>
            <person name="Das P."/>
            <person name="Joshi C.G."/>
            <person name="Kumar D."/>
            <person name="Nagpure N.S."/>
            <person name="Pandey M."/>
            <person name="Agarwal S."/>
            <person name="Srivastava S."/>
            <person name="Singh M."/>
            <person name="Sahoo L."/>
            <person name="Jayasankar P."/>
            <person name="Meher P.K."/>
            <person name="Koringa P.G."/>
            <person name="Iquebal M.A."/>
            <person name="Das S.P."/>
            <person name="Bit A."/>
            <person name="Patnaik S."/>
            <person name="Patel N."/>
            <person name="Shah T.M."/>
            <person name="Hinsu A."/>
            <person name="Jena J.K."/>
        </authorList>
    </citation>
    <scope>NUCLEOTIDE SEQUENCE</scope>
    <source>
        <strain evidence="2">CIFAMagur01</strain>
        <tissue evidence="2">Testis</tissue>
    </source>
</reference>
<feature type="region of interest" description="Disordered" evidence="1">
    <location>
        <begin position="1099"/>
        <end position="1137"/>
    </location>
</feature>
<proteinExistence type="predicted"/>
<feature type="compositionally biased region" description="Polar residues" evidence="1">
    <location>
        <begin position="2929"/>
        <end position="2939"/>
    </location>
</feature>
<feature type="region of interest" description="Disordered" evidence="1">
    <location>
        <begin position="408"/>
        <end position="431"/>
    </location>
</feature>
<feature type="region of interest" description="Disordered" evidence="1">
    <location>
        <begin position="1455"/>
        <end position="1487"/>
    </location>
</feature>
<feature type="compositionally biased region" description="Acidic residues" evidence="1">
    <location>
        <begin position="2604"/>
        <end position="2625"/>
    </location>
</feature>
<feature type="region of interest" description="Disordered" evidence="1">
    <location>
        <begin position="2891"/>
        <end position="3033"/>
    </location>
</feature>
<feature type="compositionally biased region" description="Basic and acidic residues" evidence="1">
    <location>
        <begin position="233"/>
        <end position="280"/>
    </location>
</feature>
<feature type="region of interest" description="Disordered" evidence="1">
    <location>
        <begin position="2162"/>
        <end position="2193"/>
    </location>
</feature>
<feature type="region of interest" description="Disordered" evidence="1">
    <location>
        <begin position="2791"/>
        <end position="2825"/>
    </location>
</feature>
<feature type="compositionally biased region" description="Basic and acidic residues" evidence="1">
    <location>
        <begin position="1649"/>
        <end position="1662"/>
    </location>
</feature>
<dbReference type="Proteomes" id="UP000727407">
    <property type="component" value="Unassembled WGS sequence"/>
</dbReference>
<feature type="region of interest" description="Disordered" evidence="1">
    <location>
        <begin position="662"/>
        <end position="685"/>
    </location>
</feature>
<feature type="region of interest" description="Disordered" evidence="1">
    <location>
        <begin position="3064"/>
        <end position="3107"/>
    </location>
</feature>
<evidence type="ECO:0000256" key="1">
    <source>
        <dbReference type="SAM" id="MobiDB-lite"/>
    </source>
</evidence>
<gene>
    <name evidence="2" type="ORF">DAT39_021361</name>
</gene>
<feature type="region of interest" description="Disordered" evidence="1">
    <location>
        <begin position="2332"/>
        <end position="2366"/>
    </location>
</feature>
<feature type="region of interest" description="Disordered" evidence="1">
    <location>
        <begin position="171"/>
        <end position="297"/>
    </location>
</feature>
<evidence type="ECO:0000313" key="2">
    <source>
        <dbReference type="EMBL" id="KAF5888939.1"/>
    </source>
</evidence>
<feature type="region of interest" description="Disordered" evidence="1">
    <location>
        <begin position="1630"/>
        <end position="1662"/>
    </location>
</feature>
<feature type="compositionally biased region" description="Basic and acidic residues" evidence="1">
    <location>
        <begin position="1713"/>
        <end position="1730"/>
    </location>
</feature>
<feature type="compositionally biased region" description="Basic and acidic residues" evidence="1">
    <location>
        <begin position="2345"/>
        <end position="2366"/>
    </location>
</feature>
<feature type="region of interest" description="Disordered" evidence="1">
    <location>
        <begin position="2592"/>
        <end position="2635"/>
    </location>
</feature>
<evidence type="ECO:0000313" key="3">
    <source>
        <dbReference type="Proteomes" id="UP000727407"/>
    </source>
</evidence>
<accession>A0A8J4U1E8</accession>
<feature type="compositionally biased region" description="Polar residues" evidence="1">
    <location>
        <begin position="2975"/>
        <end position="2987"/>
    </location>
</feature>
<name>A0A8J4U1E8_CLAMG</name>
<feature type="region of interest" description="Disordered" evidence="1">
    <location>
        <begin position="1687"/>
        <end position="1732"/>
    </location>
</feature>
<feature type="compositionally biased region" description="Acidic residues" evidence="1">
    <location>
        <begin position="2942"/>
        <end position="2952"/>
    </location>
</feature>
<feature type="compositionally biased region" description="Basic and acidic residues" evidence="1">
    <location>
        <begin position="1299"/>
        <end position="1312"/>
    </location>
</feature>
<feature type="compositionally biased region" description="Polar residues" evidence="1">
    <location>
        <begin position="477"/>
        <end position="486"/>
    </location>
</feature>
<feature type="region of interest" description="Disordered" evidence="1">
    <location>
        <begin position="2060"/>
        <end position="2084"/>
    </location>
</feature>
<comment type="caution">
    <text evidence="2">The sequence shown here is derived from an EMBL/GenBank/DDBJ whole genome shotgun (WGS) entry which is preliminary data.</text>
</comment>